<dbReference type="Proteomes" id="UP000305948">
    <property type="component" value="Unassembled WGS sequence"/>
</dbReference>
<feature type="transmembrane region" description="Helical" evidence="1">
    <location>
        <begin position="103"/>
        <end position="124"/>
    </location>
</feature>
<feature type="transmembrane region" description="Helical" evidence="1">
    <location>
        <begin position="254"/>
        <end position="272"/>
    </location>
</feature>
<keyword evidence="3" id="KW-1185">Reference proteome</keyword>
<sequence>MSYTPSLESPADLWFERSSLAGGFLGCMAYGIQALLFSRCAHVLLKHRARTDNHRRWLFYVVALFSISTVHIGASLKYEEIIWIDSRNFPGGPPAFMREEYSLWINTLINAAYTINSFLTDGLLIYRVIIVWNYNYYVITFPILVFIATTIFSVLACVEAALPGNSLWSKVTVGFAIPYWSLSIVLNVMVTVLIIARILMVRRGFQATGGVAQGKYSSITAMLVESAALYSITSLVFIITYARNSNVQNIVLPILSQVMCIAPLLIIIRVAYGRAYDSHLPTSLHMTDMRFAEPEEGTSTLPTGTESMAAADDGIAVRRSLVASNSRSTISGWNSGSSKQDGLL</sequence>
<dbReference type="OrthoDB" id="2905268at2759"/>
<reference evidence="2 3" key="1">
    <citation type="journal article" date="2019" name="Nat. Ecol. Evol.">
        <title>Megaphylogeny resolves global patterns of mushroom evolution.</title>
        <authorList>
            <person name="Varga T."/>
            <person name="Krizsan K."/>
            <person name="Foldi C."/>
            <person name="Dima B."/>
            <person name="Sanchez-Garcia M."/>
            <person name="Sanchez-Ramirez S."/>
            <person name="Szollosi G.J."/>
            <person name="Szarkandi J.G."/>
            <person name="Papp V."/>
            <person name="Albert L."/>
            <person name="Andreopoulos W."/>
            <person name="Angelini C."/>
            <person name="Antonin V."/>
            <person name="Barry K.W."/>
            <person name="Bougher N.L."/>
            <person name="Buchanan P."/>
            <person name="Buyck B."/>
            <person name="Bense V."/>
            <person name="Catcheside P."/>
            <person name="Chovatia M."/>
            <person name="Cooper J."/>
            <person name="Damon W."/>
            <person name="Desjardin D."/>
            <person name="Finy P."/>
            <person name="Geml J."/>
            <person name="Haridas S."/>
            <person name="Hughes K."/>
            <person name="Justo A."/>
            <person name="Karasinski D."/>
            <person name="Kautmanova I."/>
            <person name="Kiss B."/>
            <person name="Kocsube S."/>
            <person name="Kotiranta H."/>
            <person name="LaButti K.M."/>
            <person name="Lechner B.E."/>
            <person name="Liimatainen K."/>
            <person name="Lipzen A."/>
            <person name="Lukacs Z."/>
            <person name="Mihaltcheva S."/>
            <person name="Morgado L.N."/>
            <person name="Niskanen T."/>
            <person name="Noordeloos M.E."/>
            <person name="Ohm R.A."/>
            <person name="Ortiz-Santana B."/>
            <person name="Ovrebo C."/>
            <person name="Racz N."/>
            <person name="Riley R."/>
            <person name="Savchenko A."/>
            <person name="Shiryaev A."/>
            <person name="Soop K."/>
            <person name="Spirin V."/>
            <person name="Szebenyi C."/>
            <person name="Tomsovsky M."/>
            <person name="Tulloss R.E."/>
            <person name="Uehling J."/>
            <person name="Grigoriev I.V."/>
            <person name="Vagvolgyi C."/>
            <person name="Papp T."/>
            <person name="Martin F.M."/>
            <person name="Miettinen O."/>
            <person name="Hibbett D.S."/>
            <person name="Nagy L.G."/>
        </authorList>
    </citation>
    <scope>NUCLEOTIDE SEQUENCE [LARGE SCALE GENOMIC DNA]</scope>
    <source>
        <strain evidence="2 3">OMC1185</strain>
    </source>
</reference>
<feature type="transmembrane region" description="Helical" evidence="1">
    <location>
        <begin position="20"/>
        <end position="45"/>
    </location>
</feature>
<name>A0A5C3N5Z2_9AGAM</name>
<evidence type="ECO:0000256" key="1">
    <source>
        <dbReference type="SAM" id="Phobius"/>
    </source>
</evidence>
<feature type="transmembrane region" description="Helical" evidence="1">
    <location>
        <begin position="136"/>
        <end position="156"/>
    </location>
</feature>
<feature type="transmembrane region" description="Helical" evidence="1">
    <location>
        <begin position="57"/>
        <end position="76"/>
    </location>
</feature>
<feature type="transmembrane region" description="Helical" evidence="1">
    <location>
        <begin position="221"/>
        <end position="242"/>
    </location>
</feature>
<evidence type="ECO:0000313" key="2">
    <source>
        <dbReference type="EMBL" id="TFK53104.1"/>
    </source>
</evidence>
<gene>
    <name evidence="2" type="ORF">OE88DRAFT_1793238</name>
</gene>
<dbReference type="EMBL" id="ML213508">
    <property type="protein sequence ID" value="TFK53104.1"/>
    <property type="molecule type" value="Genomic_DNA"/>
</dbReference>
<proteinExistence type="predicted"/>
<evidence type="ECO:0000313" key="3">
    <source>
        <dbReference type="Proteomes" id="UP000305948"/>
    </source>
</evidence>
<keyword evidence="1" id="KW-1133">Transmembrane helix</keyword>
<dbReference type="STRING" id="5364.A0A5C3N5Z2"/>
<keyword evidence="1" id="KW-0812">Transmembrane</keyword>
<dbReference type="AlphaFoldDB" id="A0A5C3N5Z2"/>
<protein>
    <submittedName>
        <fullName evidence="2">Uncharacterized protein</fullName>
    </submittedName>
</protein>
<accession>A0A5C3N5Z2</accession>
<keyword evidence="1" id="KW-0472">Membrane</keyword>
<feature type="transmembrane region" description="Helical" evidence="1">
    <location>
        <begin position="176"/>
        <end position="200"/>
    </location>
</feature>
<organism evidence="2 3">
    <name type="scientific">Heliocybe sulcata</name>
    <dbReference type="NCBI Taxonomy" id="5364"/>
    <lineage>
        <taxon>Eukaryota</taxon>
        <taxon>Fungi</taxon>
        <taxon>Dikarya</taxon>
        <taxon>Basidiomycota</taxon>
        <taxon>Agaricomycotina</taxon>
        <taxon>Agaricomycetes</taxon>
        <taxon>Gloeophyllales</taxon>
        <taxon>Gloeophyllaceae</taxon>
        <taxon>Heliocybe</taxon>
    </lineage>
</organism>